<accession>A0A165FN40</accession>
<reference evidence="2 3" key="1">
    <citation type="journal article" date="2016" name="Mol. Biol. Evol.">
        <title>Comparative Genomics of Early-Diverging Mushroom-Forming Fungi Provides Insights into the Origins of Lignocellulose Decay Capabilities.</title>
        <authorList>
            <person name="Nagy L.G."/>
            <person name="Riley R."/>
            <person name="Tritt A."/>
            <person name="Adam C."/>
            <person name="Daum C."/>
            <person name="Floudas D."/>
            <person name="Sun H."/>
            <person name="Yadav J.S."/>
            <person name="Pangilinan J."/>
            <person name="Larsson K.H."/>
            <person name="Matsuura K."/>
            <person name="Barry K."/>
            <person name="Labutti K."/>
            <person name="Kuo R."/>
            <person name="Ohm R.A."/>
            <person name="Bhattacharya S.S."/>
            <person name="Shirouzu T."/>
            <person name="Yoshinaga Y."/>
            <person name="Martin F.M."/>
            <person name="Grigoriev I.V."/>
            <person name="Hibbett D.S."/>
        </authorList>
    </citation>
    <scope>NUCLEOTIDE SEQUENCE [LARGE SCALE GENOMIC DNA]</scope>
    <source>
        <strain evidence="2 3">93-53</strain>
    </source>
</reference>
<protein>
    <recommendedName>
        <fullName evidence="4">DUF5745 domain-containing protein</fullName>
    </recommendedName>
</protein>
<feature type="region of interest" description="Disordered" evidence="1">
    <location>
        <begin position="144"/>
        <end position="254"/>
    </location>
</feature>
<gene>
    <name evidence="2" type="ORF">LAESUDRAFT_756860</name>
</gene>
<dbReference type="RefSeq" id="XP_040766957.1">
    <property type="nucleotide sequence ID" value="XM_040912223.1"/>
</dbReference>
<dbReference type="InParanoid" id="A0A165FN40"/>
<dbReference type="EMBL" id="KV427612">
    <property type="protein sequence ID" value="KZT09217.1"/>
    <property type="molecule type" value="Genomic_DNA"/>
</dbReference>
<dbReference type="Proteomes" id="UP000076871">
    <property type="component" value="Unassembled WGS sequence"/>
</dbReference>
<name>A0A165FN40_9APHY</name>
<keyword evidence="3" id="KW-1185">Reference proteome</keyword>
<evidence type="ECO:0008006" key="4">
    <source>
        <dbReference type="Google" id="ProtNLM"/>
    </source>
</evidence>
<evidence type="ECO:0000313" key="2">
    <source>
        <dbReference type="EMBL" id="KZT09217.1"/>
    </source>
</evidence>
<dbReference type="AlphaFoldDB" id="A0A165FN40"/>
<feature type="compositionally biased region" description="Polar residues" evidence="1">
    <location>
        <begin position="157"/>
        <end position="180"/>
    </location>
</feature>
<dbReference type="OrthoDB" id="2596754at2759"/>
<evidence type="ECO:0000256" key="1">
    <source>
        <dbReference type="SAM" id="MobiDB-lite"/>
    </source>
</evidence>
<sequence>MVGFLSSPHDASELVASLNTLLHALDVSHTLTSPQELTPSLLLTILEALLPAPLDIPLSLRHAHDTPSKMQAVKVFLGVLGGDVIQRDVGLSKVDPRRLARGAWEEVVFVGELLCWLARLKGIIPADTSADLAVEDLPAPLRRRAGESHGLMRAHTRSGSLSTRSTMTSVNDSHPSSSRTGLIDSDTTDTSLGSEPLLQPPQPRAHELVTPSPPPSSYRPSRPRCIHEVNSSSRTAPSQASQSTDSRSSRSRLATHPFDDSYSCSCSTSFSRFSPQTPASNEHDLLDFTPPSSSTPHVRYSGLIHRIDDQSELHSFEASEQGKPHSSGTPQRFMPVTKHNSPAEYTVALLRERAKLLTELAQLKTSPRNGG</sequence>
<proteinExistence type="predicted"/>
<evidence type="ECO:0000313" key="3">
    <source>
        <dbReference type="Proteomes" id="UP000076871"/>
    </source>
</evidence>
<organism evidence="2 3">
    <name type="scientific">Laetiporus sulphureus 93-53</name>
    <dbReference type="NCBI Taxonomy" id="1314785"/>
    <lineage>
        <taxon>Eukaryota</taxon>
        <taxon>Fungi</taxon>
        <taxon>Dikarya</taxon>
        <taxon>Basidiomycota</taxon>
        <taxon>Agaricomycotina</taxon>
        <taxon>Agaricomycetes</taxon>
        <taxon>Polyporales</taxon>
        <taxon>Laetiporus</taxon>
    </lineage>
</organism>
<dbReference type="GeneID" id="63829251"/>